<gene>
    <name evidence="1" type="ORF">AZ78_2440</name>
</gene>
<organism evidence="1 2">
    <name type="scientific">Lysobacter capsici AZ78</name>
    <dbReference type="NCBI Taxonomy" id="1444315"/>
    <lineage>
        <taxon>Bacteria</taxon>
        <taxon>Pseudomonadati</taxon>
        <taxon>Pseudomonadota</taxon>
        <taxon>Gammaproteobacteria</taxon>
        <taxon>Lysobacterales</taxon>
        <taxon>Lysobacteraceae</taxon>
        <taxon>Lysobacter</taxon>
    </lineage>
</organism>
<evidence type="ECO:0000313" key="1">
    <source>
        <dbReference type="EMBL" id="KWS04890.1"/>
    </source>
</evidence>
<proteinExistence type="predicted"/>
<accession>A0A108U990</accession>
<name>A0A108U990_9GAMM</name>
<comment type="caution">
    <text evidence="1">The sequence shown here is derived from an EMBL/GenBank/DDBJ whole genome shotgun (WGS) entry which is preliminary data.</text>
</comment>
<evidence type="ECO:0000313" key="2">
    <source>
        <dbReference type="Proteomes" id="UP000023435"/>
    </source>
</evidence>
<reference evidence="1 2" key="1">
    <citation type="journal article" date="2014" name="Genome Announc.">
        <title>Draft Genome Sequence of Lysobacter capsici AZ78, a Bacterium Antagonistic to Plant-Pathogenic Oomycetes.</title>
        <authorList>
            <person name="Puopolo G."/>
            <person name="Sonego P."/>
            <person name="Engelen K."/>
            <person name="Pertot I."/>
        </authorList>
    </citation>
    <scope>NUCLEOTIDE SEQUENCE [LARGE SCALE GENOMIC DNA]</scope>
    <source>
        <strain evidence="1 2">AZ78</strain>
    </source>
</reference>
<keyword evidence="2" id="KW-1185">Reference proteome</keyword>
<dbReference type="EMBL" id="JAJA02000001">
    <property type="protein sequence ID" value="KWS04890.1"/>
    <property type="molecule type" value="Genomic_DNA"/>
</dbReference>
<dbReference type="AlphaFoldDB" id="A0A108U990"/>
<protein>
    <submittedName>
        <fullName evidence="1">Uncharacterized protein</fullName>
    </submittedName>
</protein>
<sequence length="116" mass="12418">MGEATLAVEDFLRWPLQGPDGYDKAVAALLGAYRAQAFSTAPPSLYARNPVRLGDGFSLAGAQVDNQYWYRAVASVSIADQPCFPMDRAAKIAGIQWSPPAPAIGVGRSFLWSKTA</sequence>
<dbReference type="Proteomes" id="UP000023435">
    <property type="component" value="Unassembled WGS sequence"/>
</dbReference>